<keyword evidence="5" id="KW-1185">Reference proteome</keyword>
<keyword evidence="1" id="KW-1133">Transmembrane helix</keyword>
<dbReference type="AlphaFoldDB" id="A0A443J308"/>
<dbReference type="OrthoDB" id="7875737at2"/>
<protein>
    <submittedName>
        <fullName evidence="2">Uncharacterized protein</fullName>
    </submittedName>
</protein>
<comment type="caution">
    <text evidence="2">The sequence shown here is derived from an EMBL/GenBank/DDBJ whole genome shotgun (WGS) entry which is preliminary data.</text>
</comment>
<proteinExistence type="predicted"/>
<dbReference type="Proteomes" id="UP000285710">
    <property type="component" value="Unassembled WGS sequence"/>
</dbReference>
<dbReference type="EMBL" id="SAUX01000001">
    <property type="protein sequence ID" value="RWR32833.1"/>
    <property type="molecule type" value="Genomic_DNA"/>
</dbReference>
<accession>A0A443J308</accession>
<evidence type="ECO:0000313" key="3">
    <source>
        <dbReference type="EMBL" id="RWR32833.1"/>
    </source>
</evidence>
<name>A0A443J308_9RHOB</name>
<gene>
    <name evidence="3" type="ORF">D2T31_02385</name>
    <name evidence="2" type="ORF">D2T33_01725</name>
</gene>
<dbReference type="Proteomes" id="UP000285295">
    <property type="component" value="Unassembled WGS sequence"/>
</dbReference>
<dbReference type="EMBL" id="SAUW01000002">
    <property type="protein sequence ID" value="RWR14703.1"/>
    <property type="molecule type" value="Genomic_DNA"/>
</dbReference>
<evidence type="ECO:0000256" key="1">
    <source>
        <dbReference type="SAM" id="Phobius"/>
    </source>
</evidence>
<keyword evidence="1" id="KW-0472">Membrane</keyword>
<reference evidence="4 5" key="1">
    <citation type="submission" date="2019-01" db="EMBL/GenBank/DDBJ databases">
        <title>Sinorhodobacter populi sp. nov. isolated from the symptomatic bark tissue of Populus euramericana canker.</title>
        <authorList>
            <person name="Xu G."/>
        </authorList>
    </citation>
    <scope>NUCLEOTIDE SEQUENCE [LARGE SCALE GENOMIC DNA]</scope>
    <source>
        <strain evidence="2 5">2D-5</strain>
        <strain evidence="3 4">D19-10-3-21</strain>
    </source>
</reference>
<reference evidence="4 5" key="2">
    <citation type="submission" date="2019-01" db="EMBL/GenBank/DDBJ databases">
        <authorList>
            <person name="Li Y."/>
        </authorList>
    </citation>
    <scope>NUCLEOTIDE SEQUENCE [LARGE SCALE GENOMIC DNA]</scope>
    <source>
        <strain evidence="2 5">2D-5</strain>
        <strain evidence="3 4">D19-10-3-21</strain>
    </source>
</reference>
<sequence>MDYLIWAGAVVSVAGLCGIVASILSILRARRGGLDDAALRGRLRQAMTINLAALFTSVIGLMMVVVGVLLA</sequence>
<keyword evidence="1" id="KW-0812">Transmembrane</keyword>
<evidence type="ECO:0000313" key="4">
    <source>
        <dbReference type="Proteomes" id="UP000285295"/>
    </source>
</evidence>
<organism evidence="2 5">
    <name type="scientific">Paenirhodobacter populi</name>
    <dbReference type="NCBI Taxonomy" id="2306993"/>
    <lineage>
        <taxon>Bacteria</taxon>
        <taxon>Pseudomonadati</taxon>
        <taxon>Pseudomonadota</taxon>
        <taxon>Alphaproteobacteria</taxon>
        <taxon>Rhodobacterales</taxon>
        <taxon>Rhodobacter group</taxon>
        <taxon>Paenirhodobacter</taxon>
    </lineage>
</organism>
<evidence type="ECO:0000313" key="2">
    <source>
        <dbReference type="EMBL" id="RWR14703.1"/>
    </source>
</evidence>
<accession>A0A443KJ91</accession>
<feature type="transmembrane region" description="Helical" evidence="1">
    <location>
        <begin position="6"/>
        <end position="27"/>
    </location>
</feature>
<evidence type="ECO:0000313" key="5">
    <source>
        <dbReference type="Proteomes" id="UP000285710"/>
    </source>
</evidence>
<feature type="transmembrane region" description="Helical" evidence="1">
    <location>
        <begin position="48"/>
        <end position="70"/>
    </location>
</feature>
<dbReference type="RefSeq" id="WP_128180745.1">
    <property type="nucleotide sequence ID" value="NZ_SAUV01000002.1"/>
</dbReference>